<organism evidence="1 2">
    <name type="scientific">Lindgomyces ingoldianus</name>
    <dbReference type="NCBI Taxonomy" id="673940"/>
    <lineage>
        <taxon>Eukaryota</taxon>
        <taxon>Fungi</taxon>
        <taxon>Dikarya</taxon>
        <taxon>Ascomycota</taxon>
        <taxon>Pezizomycotina</taxon>
        <taxon>Dothideomycetes</taxon>
        <taxon>Pleosporomycetidae</taxon>
        <taxon>Pleosporales</taxon>
        <taxon>Lindgomycetaceae</taxon>
        <taxon>Lindgomyces</taxon>
    </lineage>
</organism>
<comment type="caution">
    <text evidence="1">The sequence shown here is derived from an EMBL/GenBank/DDBJ whole genome shotgun (WGS) entry which is preliminary data.</text>
</comment>
<sequence length="301" mass="34215">MGIAKTRGPFPPVTINLSPTSSLTSIPILPCVFQFRAVGFSQQIRAICLQCAIAYLMSARNYVRRGANKHSAPLLPPLEFDIYLSGFQITTISFFLSFICVSLPCYGMSFRPSHTTKLQMPARARQTQTPPTRLLVHMRSPRVTGIQKSPRESKFSTNSPKLNKMIWCSNQFLIHTSEINIDVISLEPSARVKNYQTIETKRCTLSLENEYCGGSEMFERRTLNPFHETHGTFNSGGRACWLWDSINVSSLKTRCRYVPARDSFDRIILFRYDGDFTDNDRFTHKFSVLLNCGQNSETTEP</sequence>
<dbReference type="EMBL" id="MU003561">
    <property type="protein sequence ID" value="KAF2462837.1"/>
    <property type="molecule type" value="Genomic_DNA"/>
</dbReference>
<name>A0ACB6Q902_9PLEO</name>
<evidence type="ECO:0000313" key="2">
    <source>
        <dbReference type="Proteomes" id="UP000799755"/>
    </source>
</evidence>
<dbReference type="Proteomes" id="UP000799755">
    <property type="component" value="Unassembled WGS sequence"/>
</dbReference>
<evidence type="ECO:0000313" key="1">
    <source>
        <dbReference type="EMBL" id="KAF2462837.1"/>
    </source>
</evidence>
<protein>
    <submittedName>
        <fullName evidence="1">Uncharacterized protein</fullName>
    </submittedName>
</protein>
<accession>A0ACB6Q902</accession>
<keyword evidence="2" id="KW-1185">Reference proteome</keyword>
<gene>
    <name evidence="1" type="ORF">BDR25DRAFT_363495</name>
</gene>
<proteinExistence type="predicted"/>
<reference evidence="1" key="1">
    <citation type="journal article" date="2020" name="Stud. Mycol.">
        <title>101 Dothideomycetes genomes: a test case for predicting lifestyles and emergence of pathogens.</title>
        <authorList>
            <person name="Haridas S."/>
            <person name="Albert R."/>
            <person name="Binder M."/>
            <person name="Bloem J."/>
            <person name="Labutti K."/>
            <person name="Salamov A."/>
            <person name="Andreopoulos B."/>
            <person name="Baker S."/>
            <person name="Barry K."/>
            <person name="Bills G."/>
            <person name="Bluhm B."/>
            <person name="Cannon C."/>
            <person name="Castanera R."/>
            <person name="Culley D."/>
            <person name="Daum C."/>
            <person name="Ezra D."/>
            <person name="Gonzalez J."/>
            <person name="Henrissat B."/>
            <person name="Kuo A."/>
            <person name="Liang C."/>
            <person name="Lipzen A."/>
            <person name="Lutzoni F."/>
            <person name="Magnuson J."/>
            <person name="Mondo S."/>
            <person name="Nolan M."/>
            <person name="Ohm R."/>
            <person name="Pangilinan J."/>
            <person name="Park H.-J."/>
            <person name="Ramirez L."/>
            <person name="Alfaro M."/>
            <person name="Sun H."/>
            <person name="Tritt A."/>
            <person name="Yoshinaga Y."/>
            <person name="Zwiers L.-H."/>
            <person name="Turgeon B."/>
            <person name="Goodwin S."/>
            <person name="Spatafora J."/>
            <person name="Crous P."/>
            <person name="Grigoriev I."/>
        </authorList>
    </citation>
    <scope>NUCLEOTIDE SEQUENCE</scope>
    <source>
        <strain evidence="1">ATCC 200398</strain>
    </source>
</reference>